<evidence type="ECO:0000313" key="1">
    <source>
        <dbReference type="EMBL" id="KKM04264.1"/>
    </source>
</evidence>
<dbReference type="EMBL" id="LAZR01016493">
    <property type="protein sequence ID" value="KKM04264.1"/>
    <property type="molecule type" value="Genomic_DNA"/>
</dbReference>
<protein>
    <submittedName>
        <fullName evidence="1">Uncharacterized protein</fullName>
    </submittedName>
</protein>
<gene>
    <name evidence="1" type="ORF">LCGC14_1765990</name>
</gene>
<sequence length="231" mass="25919">MKHIIEAYSTIDEQAHITGVALIPRISRNDNLYTKEELKRFDNVKVPLNWEHDPDRVIGSVTFHYNQDLETVYYDGMITDEAAADLARNKTLFTSIEADPTSMREICNGPNDCFSMPFGLIPIGLSLTETPGVPETSVTVIESIIKECVKDIELEKKYAEQGRGEPNDDCVANKISIIMDEDPNIDRDQAIAIAISKCSESEGLQFLAKEIQEIKESSFCVECGKLKKKNK</sequence>
<accession>A0A0F9GZN5</accession>
<reference evidence="1" key="1">
    <citation type="journal article" date="2015" name="Nature">
        <title>Complex archaea that bridge the gap between prokaryotes and eukaryotes.</title>
        <authorList>
            <person name="Spang A."/>
            <person name="Saw J.H."/>
            <person name="Jorgensen S.L."/>
            <person name="Zaremba-Niedzwiedzka K."/>
            <person name="Martijn J."/>
            <person name="Lind A.E."/>
            <person name="van Eijk R."/>
            <person name="Schleper C."/>
            <person name="Guy L."/>
            <person name="Ettema T.J."/>
        </authorList>
    </citation>
    <scope>NUCLEOTIDE SEQUENCE</scope>
</reference>
<proteinExistence type="predicted"/>
<organism evidence="1">
    <name type="scientific">marine sediment metagenome</name>
    <dbReference type="NCBI Taxonomy" id="412755"/>
    <lineage>
        <taxon>unclassified sequences</taxon>
        <taxon>metagenomes</taxon>
        <taxon>ecological metagenomes</taxon>
    </lineage>
</organism>
<dbReference type="AlphaFoldDB" id="A0A0F9GZN5"/>
<comment type="caution">
    <text evidence="1">The sequence shown here is derived from an EMBL/GenBank/DDBJ whole genome shotgun (WGS) entry which is preliminary data.</text>
</comment>
<name>A0A0F9GZN5_9ZZZZ</name>